<reference evidence="3 4" key="1">
    <citation type="submission" date="2017-03" db="EMBL/GenBank/DDBJ databases">
        <title>Widespread Adenine N6-methylation of Active Genes in Fungi.</title>
        <authorList>
            <consortium name="DOE Joint Genome Institute"/>
            <person name="Mondo S.J."/>
            <person name="Dannebaum R.O."/>
            <person name="Kuo R.C."/>
            <person name="Louie K.B."/>
            <person name="Bewick A.J."/>
            <person name="Labutti K."/>
            <person name="Haridas S."/>
            <person name="Kuo A."/>
            <person name="Salamov A."/>
            <person name="Ahrendt S.R."/>
            <person name="Lau R."/>
            <person name="Bowen B.P."/>
            <person name="Lipzen A."/>
            <person name="Sullivan W."/>
            <person name="Andreopoulos W.B."/>
            <person name="Clum A."/>
            <person name="Lindquist E."/>
            <person name="Daum C."/>
            <person name="Northen T.R."/>
            <person name="Ramamoorthy G."/>
            <person name="Schmitz R.J."/>
            <person name="Gryganskyi A."/>
            <person name="Culley D."/>
            <person name="Magnuson J."/>
            <person name="James T.Y."/>
            <person name="O'Malley M.A."/>
            <person name="Stajich J.E."/>
            <person name="Spatafora J.W."/>
            <person name="Visel A."/>
            <person name="Grigoriev I.V."/>
        </authorList>
    </citation>
    <scope>NUCLEOTIDE SEQUENCE [LARGE SCALE GENOMIC DNA]</scope>
    <source>
        <strain evidence="3 4">NRRL Y-17943</strain>
    </source>
</reference>
<dbReference type="InParanoid" id="A0A1Y1U7A9"/>
<name>A0A1Y1U7A9_9TREE</name>
<gene>
    <name evidence="3" type="ORF">BD324DRAFT_654138</name>
</gene>
<protein>
    <submittedName>
        <fullName evidence="3">Uncharacterized protein</fullName>
    </submittedName>
</protein>
<evidence type="ECO:0000313" key="4">
    <source>
        <dbReference type="Proteomes" id="UP000193218"/>
    </source>
</evidence>
<feature type="region of interest" description="Disordered" evidence="2">
    <location>
        <begin position="46"/>
        <end position="66"/>
    </location>
</feature>
<evidence type="ECO:0000313" key="3">
    <source>
        <dbReference type="EMBL" id="ORX33424.1"/>
    </source>
</evidence>
<evidence type="ECO:0000256" key="2">
    <source>
        <dbReference type="SAM" id="MobiDB-lite"/>
    </source>
</evidence>
<keyword evidence="4" id="KW-1185">Reference proteome</keyword>
<keyword evidence="1" id="KW-0175">Coiled coil</keyword>
<dbReference type="GeneID" id="33560564"/>
<evidence type="ECO:0000256" key="1">
    <source>
        <dbReference type="SAM" id="Coils"/>
    </source>
</evidence>
<dbReference type="RefSeq" id="XP_021867759.1">
    <property type="nucleotide sequence ID" value="XM_022018755.1"/>
</dbReference>
<sequence>MEVNSCGKAPSSKPAGTSKAIRRKPLVQRDASLNDLLLQHHERKLNLGSSARRHPYPHQPKPLTNNEDEVLGDLILDLSTLPHRWTEWQRRHLAEVESLKRANAAVRHSRDEAEALLDHNLALTRELQLDWTNIREGHRELEARLLRADSERVRLEMLVEEKDTRIEEQNKLIIGFEKRIEERGKDLQLSHECRQGLEIELYYLGKEFCQVNLGQYAQISGGPWGTSDQELETLEQLKDRIVELKLLNKEQAGDIRVLKQRLGESVTSGRDESCQPVKEE</sequence>
<proteinExistence type="predicted"/>
<dbReference type="Proteomes" id="UP000193218">
    <property type="component" value="Unassembled WGS sequence"/>
</dbReference>
<feature type="region of interest" description="Disordered" evidence="2">
    <location>
        <begin position="1"/>
        <end position="26"/>
    </location>
</feature>
<feature type="coiled-coil region" evidence="1">
    <location>
        <begin position="227"/>
        <end position="254"/>
    </location>
</feature>
<dbReference type="AlphaFoldDB" id="A0A1Y1U7A9"/>
<organism evidence="3 4">
    <name type="scientific">Kockovaella imperatae</name>
    <dbReference type="NCBI Taxonomy" id="4999"/>
    <lineage>
        <taxon>Eukaryota</taxon>
        <taxon>Fungi</taxon>
        <taxon>Dikarya</taxon>
        <taxon>Basidiomycota</taxon>
        <taxon>Agaricomycotina</taxon>
        <taxon>Tremellomycetes</taxon>
        <taxon>Tremellales</taxon>
        <taxon>Cuniculitremaceae</taxon>
        <taxon>Kockovaella</taxon>
    </lineage>
</organism>
<comment type="caution">
    <text evidence="3">The sequence shown here is derived from an EMBL/GenBank/DDBJ whole genome shotgun (WGS) entry which is preliminary data.</text>
</comment>
<accession>A0A1Y1U7A9</accession>
<dbReference type="EMBL" id="NBSH01000021">
    <property type="protein sequence ID" value="ORX33424.1"/>
    <property type="molecule type" value="Genomic_DNA"/>
</dbReference>
<feature type="coiled-coil region" evidence="1">
    <location>
        <begin position="96"/>
        <end position="158"/>
    </location>
</feature>